<dbReference type="GO" id="GO:0055085">
    <property type="term" value="P:transmembrane transport"/>
    <property type="evidence" value="ECO:0007669"/>
    <property type="project" value="InterPro"/>
</dbReference>
<accession>A0A428ZE13</accession>
<dbReference type="PANTHER" id="PTHR35841:SF1">
    <property type="entry name" value="PHOSPHONATES-BINDING PERIPLASMIC PROTEIN"/>
    <property type="match status" value="1"/>
</dbReference>
<proteinExistence type="inferred from homology"/>
<dbReference type="AlphaFoldDB" id="A0A428ZE13"/>
<dbReference type="SUPFAM" id="SSF53850">
    <property type="entry name" value="Periplasmic binding protein-like II"/>
    <property type="match status" value="1"/>
</dbReference>
<organism evidence="3 4">
    <name type="scientific">Kibdelosporangium aridum</name>
    <dbReference type="NCBI Taxonomy" id="2030"/>
    <lineage>
        <taxon>Bacteria</taxon>
        <taxon>Bacillati</taxon>
        <taxon>Actinomycetota</taxon>
        <taxon>Actinomycetes</taxon>
        <taxon>Pseudonocardiales</taxon>
        <taxon>Pseudonocardiaceae</taxon>
        <taxon>Kibdelosporangium</taxon>
    </lineage>
</organism>
<evidence type="ECO:0000256" key="1">
    <source>
        <dbReference type="ARBA" id="ARBA00007162"/>
    </source>
</evidence>
<name>A0A428ZE13_KIBAR</name>
<dbReference type="RefSeq" id="WP_125726750.1">
    <property type="nucleotide sequence ID" value="NZ_QHKI01000009.1"/>
</dbReference>
<protein>
    <submittedName>
        <fullName evidence="3">Phosphate starvation-inducible protein PhoH</fullName>
    </submittedName>
</protein>
<dbReference type="OrthoDB" id="9764656at2"/>
<keyword evidence="2" id="KW-0732">Signal</keyword>
<dbReference type="PROSITE" id="PS51257">
    <property type="entry name" value="PROKAR_LIPOPROTEIN"/>
    <property type="match status" value="1"/>
</dbReference>
<dbReference type="NCBIfam" id="TIGR01098">
    <property type="entry name" value="3A0109s03R"/>
    <property type="match status" value="1"/>
</dbReference>
<evidence type="ECO:0000313" key="4">
    <source>
        <dbReference type="Proteomes" id="UP000287547"/>
    </source>
</evidence>
<dbReference type="GO" id="GO:0043190">
    <property type="term" value="C:ATP-binding cassette (ABC) transporter complex"/>
    <property type="evidence" value="ECO:0007669"/>
    <property type="project" value="InterPro"/>
</dbReference>
<dbReference type="CDD" id="cd01071">
    <property type="entry name" value="PBP2_PhnD_like"/>
    <property type="match status" value="1"/>
</dbReference>
<comment type="caution">
    <text evidence="3">The sequence shown here is derived from an EMBL/GenBank/DDBJ whole genome shotgun (WGS) entry which is preliminary data.</text>
</comment>
<dbReference type="Pfam" id="PF12974">
    <property type="entry name" value="Phosphonate-bd"/>
    <property type="match status" value="1"/>
</dbReference>
<dbReference type="EMBL" id="QHKI01000009">
    <property type="protein sequence ID" value="RSM86281.1"/>
    <property type="molecule type" value="Genomic_DNA"/>
</dbReference>
<sequence length="306" mass="33448">MNRTFRRTVISVVALLTTAGCVGGPEGDTPVTYPEPLVFSETPSGFTDVPLIHTQAVLKMLSKETGRTIRAQLGSDYDAVIDGMSSGTIDIGAISPFSYVRAKRQNPAIIPVAAQTTERGQEPGYRSYGIVRAGSPIKRLEDLRGRRVCFVDDDSTSGYVYPSAALLELGIRPLEDTVPIFKVDHEAVINAVVDNQCDAGFAYDTMVDRTLVERGRLQPGQIEIFWRSALIPGALMVISETVPADVRQQLITAIQDKANSDYLRANGFCQGECPISDANAYAYTEVQDSVYDSVRNVCRRVQLKTC</sequence>
<comment type="similarity">
    <text evidence="1">Belongs to the phosphate/phosphite/phosphonate binding protein family.</text>
</comment>
<evidence type="ECO:0000256" key="2">
    <source>
        <dbReference type="ARBA" id="ARBA00022729"/>
    </source>
</evidence>
<dbReference type="Proteomes" id="UP000287547">
    <property type="component" value="Unassembled WGS sequence"/>
</dbReference>
<reference evidence="3 4" key="1">
    <citation type="submission" date="2018-05" db="EMBL/GenBank/DDBJ databases">
        <title>Evolution of GPA BGCs.</title>
        <authorList>
            <person name="Waglechner N."/>
            <person name="Wright G.D."/>
        </authorList>
    </citation>
    <scope>NUCLEOTIDE SEQUENCE [LARGE SCALE GENOMIC DNA]</scope>
    <source>
        <strain evidence="3 4">A82846</strain>
    </source>
</reference>
<evidence type="ECO:0000313" key="3">
    <source>
        <dbReference type="EMBL" id="RSM86281.1"/>
    </source>
</evidence>
<dbReference type="PANTHER" id="PTHR35841">
    <property type="entry name" value="PHOSPHONATES-BINDING PERIPLASMIC PROTEIN"/>
    <property type="match status" value="1"/>
</dbReference>
<dbReference type="InterPro" id="IPR005770">
    <property type="entry name" value="PhnD"/>
</dbReference>
<dbReference type="Gene3D" id="3.40.190.10">
    <property type="entry name" value="Periplasmic binding protein-like II"/>
    <property type="match status" value="2"/>
</dbReference>
<gene>
    <name evidence="3" type="ORF">DMH04_14015</name>
</gene>